<dbReference type="PANTHER" id="PTHR21600">
    <property type="entry name" value="MITOCHONDRIAL RNA PSEUDOURIDINE SYNTHASE"/>
    <property type="match status" value="1"/>
</dbReference>
<protein>
    <submittedName>
        <fullName evidence="4">tRNA pseudouridine synthase C</fullName>
        <ecNumber evidence="4">5.4.99.26</ecNumber>
    </submittedName>
</protein>
<dbReference type="CDD" id="cd02869">
    <property type="entry name" value="PseudoU_synth_RluA_like"/>
    <property type="match status" value="1"/>
</dbReference>
<keyword evidence="2 4" id="KW-0413">Isomerase</keyword>
<gene>
    <name evidence="4" type="primary">truC</name>
    <name evidence="4" type="ORF">Mal4_30300</name>
</gene>
<sequence length="240" mass="26687">MSESSARLDLVDVICEDGPVISVNKPSGLITQGAPRGVDSLVDLVKAYLKRKYDKPGNVYLGVPHRLDRPVSGVVVFSRNSKCAARLAEQFAKRQVKKVYWACLERLPQPAEGKLEDWIYRIPDHSKVEIASPNREGAKPAYLTYRTLATSRGKALVEIELGTGRMHQIRIQFGSRGCPVLGDLEYGGRQEFTGAPTIDDRFRPIALHARSLTIQHPIRYEPLEIVAPPPAGWDRLGFGM</sequence>
<dbReference type="Proteomes" id="UP000320496">
    <property type="component" value="Chromosome"/>
</dbReference>
<dbReference type="PANTHER" id="PTHR21600:SF83">
    <property type="entry name" value="PSEUDOURIDYLATE SYNTHASE RPUSD4, MITOCHONDRIAL"/>
    <property type="match status" value="1"/>
</dbReference>
<feature type="domain" description="Pseudouridine synthase RsuA/RluA-like" evidence="3">
    <location>
        <begin position="20"/>
        <end position="173"/>
    </location>
</feature>
<keyword evidence="5" id="KW-1185">Reference proteome</keyword>
<comment type="similarity">
    <text evidence="1">Belongs to the pseudouridine synthase RluA family.</text>
</comment>
<dbReference type="EMBL" id="CP036275">
    <property type="protein sequence ID" value="QDU38700.1"/>
    <property type="molecule type" value="Genomic_DNA"/>
</dbReference>
<dbReference type="AlphaFoldDB" id="A0A517Z879"/>
<dbReference type="Pfam" id="PF00849">
    <property type="entry name" value="PseudoU_synth_2"/>
    <property type="match status" value="1"/>
</dbReference>
<proteinExistence type="inferred from homology"/>
<evidence type="ECO:0000256" key="2">
    <source>
        <dbReference type="ARBA" id="ARBA00023235"/>
    </source>
</evidence>
<evidence type="ECO:0000313" key="5">
    <source>
        <dbReference type="Proteomes" id="UP000320496"/>
    </source>
</evidence>
<dbReference type="KEGG" id="mri:Mal4_30300"/>
<dbReference type="EC" id="5.4.99.26" evidence="4"/>
<dbReference type="GO" id="GO:0006396">
    <property type="term" value="P:RNA processing"/>
    <property type="evidence" value="ECO:0007669"/>
    <property type="project" value="UniProtKB-ARBA"/>
</dbReference>
<dbReference type="RefSeq" id="WP_231746525.1">
    <property type="nucleotide sequence ID" value="NZ_CP036275.1"/>
</dbReference>
<organism evidence="4 5">
    <name type="scientific">Maioricimonas rarisocia</name>
    <dbReference type="NCBI Taxonomy" id="2528026"/>
    <lineage>
        <taxon>Bacteria</taxon>
        <taxon>Pseudomonadati</taxon>
        <taxon>Planctomycetota</taxon>
        <taxon>Planctomycetia</taxon>
        <taxon>Planctomycetales</taxon>
        <taxon>Planctomycetaceae</taxon>
        <taxon>Maioricimonas</taxon>
    </lineage>
</organism>
<evidence type="ECO:0000256" key="1">
    <source>
        <dbReference type="ARBA" id="ARBA00010876"/>
    </source>
</evidence>
<evidence type="ECO:0000313" key="4">
    <source>
        <dbReference type="EMBL" id="QDU38700.1"/>
    </source>
</evidence>
<dbReference type="SUPFAM" id="SSF55120">
    <property type="entry name" value="Pseudouridine synthase"/>
    <property type="match status" value="1"/>
</dbReference>
<dbReference type="GO" id="GO:0160149">
    <property type="term" value="F:tRNA pseudouridine(65) synthase activity"/>
    <property type="evidence" value="ECO:0007669"/>
    <property type="project" value="UniProtKB-EC"/>
</dbReference>
<reference evidence="4 5" key="1">
    <citation type="submission" date="2019-02" db="EMBL/GenBank/DDBJ databases">
        <title>Deep-cultivation of Planctomycetes and their phenomic and genomic characterization uncovers novel biology.</title>
        <authorList>
            <person name="Wiegand S."/>
            <person name="Jogler M."/>
            <person name="Boedeker C."/>
            <person name="Pinto D."/>
            <person name="Vollmers J."/>
            <person name="Rivas-Marin E."/>
            <person name="Kohn T."/>
            <person name="Peeters S.H."/>
            <person name="Heuer A."/>
            <person name="Rast P."/>
            <person name="Oberbeckmann S."/>
            <person name="Bunk B."/>
            <person name="Jeske O."/>
            <person name="Meyerdierks A."/>
            <person name="Storesund J.E."/>
            <person name="Kallscheuer N."/>
            <person name="Luecker S."/>
            <person name="Lage O.M."/>
            <person name="Pohl T."/>
            <person name="Merkel B.J."/>
            <person name="Hornburger P."/>
            <person name="Mueller R.-W."/>
            <person name="Bruemmer F."/>
            <person name="Labrenz M."/>
            <person name="Spormann A.M."/>
            <person name="Op den Camp H."/>
            <person name="Overmann J."/>
            <person name="Amann R."/>
            <person name="Jetten M.S.M."/>
            <person name="Mascher T."/>
            <person name="Medema M.H."/>
            <person name="Devos D.P."/>
            <person name="Kaster A.-K."/>
            <person name="Ovreas L."/>
            <person name="Rohde M."/>
            <person name="Galperin M.Y."/>
            <person name="Jogler C."/>
        </authorList>
    </citation>
    <scope>NUCLEOTIDE SEQUENCE [LARGE SCALE GENOMIC DNA]</scope>
    <source>
        <strain evidence="4 5">Mal4</strain>
    </source>
</reference>
<dbReference type="InterPro" id="IPR050188">
    <property type="entry name" value="RluA_PseudoU_synthase"/>
</dbReference>
<evidence type="ECO:0000259" key="3">
    <source>
        <dbReference type="Pfam" id="PF00849"/>
    </source>
</evidence>
<accession>A0A517Z879</accession>
<dbReference type="GO" id="GO:0001522">
    <property type="term" value="P:pseudouridine synthesis"/>
    <property type="evidence" value="ECO:0007669"/>
    <property type="project" value="InterPro"/>
</dbReference>
<name>A0A517Z879_9PLAN</name>
<dbReference type="InterPro" id="IPR020103">
    <property type="entry name" value="PsdUridine_synth_cat_dom_sf"/>
</dbReference>
<dbReference type="Gene3D" id="3.30.2350.10">
    <property type="entry name" value="Pseudouridine synthase"/>
    <property type="match status" value="1"/>
</dbReference>
<dbReference type="InterPro" id="IPR006145">
    <property type="entry name" value="PsdUridine_synth_RsuA/RluA"/>
</dbReference>
<dbReference type="GO" id="GO:0003723">
    <property type="term" value="F:RNA binding"/>
    <property type="evidence" value="ECO:0007669"/>
    <property type="project" value="InterPro"/>
</dbReference>